<feature type="transmembrane region" description="Helical" evidence="1">
    <location>
        <begin position="187"/>
        <end position="207"/>
    </location>
</feature>
<name>A0ABD5YXK3_9EURY</name>
<feature type="transmembrane region" description="Helical" evidence="1">
    <location>
        <begin position="213"/>
        <end position="233"/>
    </location>
</feature>
<organism evidence="2 3">
    <name type="scientific">Halospeciosus flavus</name>
    <dbReference type="NCBI Taxonomy" id="3032283"/>
    <lineage>
        <taxon>Archaea</taxon>
        <taxon>Methanobacteriati</taxon>
        <taxon>Methanobacteriota</taxon>
        <taxon>Stenosarchaea group</taxon>
        <taxon>Halobacteria</taxon>
        <taxon>Halobacteriales</taxon>
        <taxon>Halobacteriaceae</taxon>
        <taxon>Halospeciosus</taxon>
    </lineage>
</organism>
<dbReference type="Proteomes" id="UP001596447">
    <property type="component" value="Unassembled WGS sequence"/>
</dbReference>
<keyword evidence="3" id="KW-1185">Reference proteome</keyword>
<sequence>MDQPAWLKRGILIARVERTRRRRQFNRSTTWRLAFLLGVVALSIAVAVTAYGIGQGVRQGTVTLPLDVIRAATTALVVTTIPGVARRASVRFERVDFDHLLTTVPVRDVVLGVAGFFYRQYAIPLALPVVSFATGFALGAEAPLIAFTIVVTVAALLALVVMASATFSLTGEYLALRSPRFRRYRTIIVYGPLVLVMFVLTSPGVSIDRVVAWLQPVPLAWVADLALLGAPVIDSGVGRSVGAVCLLGGGVSVLTGTATALGERVWGAEEVGSAAVHRSRSLVGGGLAERLFAGWVSRPVLTVARKRWVQERRVPRAFMMIVALVLVPGSIVGLIALSPTGRTPAATPLLIAFTCAAGVGLGFGDYILAAEYPSLPMTLTSVSGEAFVRGTMLAGLAVGAPVTALLTVAVGVVSPVGMLELFLVTIAGVLLCGCSIAVATALGLRFAYTEFLLLPVKIPLSSVRRVFGRMGKAPFLSIGRAIGVVGLVSLPAFFSYLSAVSTPIATTLGVPPGIVRSGALVVTSLLAIGVSISAYRRAVTRFNEYQLP</sequence>
<feature type="transmembrane region" description="Helical" evidence="1">
    <location>
        <begin position="30"/>
        <end position="53"/>
    </location>
</feature>
<keyword evidence="1" id="KW-1133">Transmembrane helix</keyword>
<accession>A0ABD5YXK3</accession>
<evidence type="ECO:0000256" key="1">
    <source>
        <dbReference type="SAM" id="Phobius"/>
    </source>
</evidence>
<feature type="transmembrane region" description="Helical" evidence="1">
    <location>
        <begin position="144"/>
        <end position="167"/>
    </location>
</feature>
<protein>
    <recommendedName>
        <fullName evidence="4">ABC-2 type transport system permease protein</fullName>
    </recommendedName>
</protein>
<feature type="transmembrane region" description="Helical" evidence="1">
    <location>
        <begin position="317"/>
        <end position="337"/>
    </location>
</feature>
<feature type="transmembrane region" description="Helical" evidence="1">
    <location>
        <begin position="514"/>
        <end position="535"/>
    </location>
</feature>
<gene>
    <name evidence="2" type="ORF">ACFQJ9_03225</name>
</gene>
<reference evidence="2 3" key="1">
    <citation type="journal article" date="2019" name="Int. J. Syst. Evol. Microbiol.">
        <title>The Global Catalogue of Microorganisms (GCM) 10K type strain sequencing project: providing services to taxonomists for standard genome sequencing and annotation.</title>
        <authorList>
            <consortium name="The Broad Institute Genomics Platform"/>
            <consortium name="The Broad Institute Genome Sequencing Center for Infectious Disease"/>
            <person name="Wu L."/>
            <person name="Ma J."/>
        </authorList>
    </citation>
    <scope>NUCLEOTIDE SEQUENCE [LARGE SCALE GENOMIC DNA]</scope>
    <source>
        <strain evidence="2 3">XZGYJ-43</strain>
    </source>
</reference>
<feature type="transmembrane region" description="Helical" evidence="1">
    <location>
        <begin position="68"/>
        <end position="85"/>
    </location>
</feature>
<dbReference type="RefSeq" id="WP_382267918.1">
    <property type="nucleotide sequence ID" value="NZ_JBHTAR010000004.1"/>
</dbReference>
<evidence type="ECO:0000313" key="2">
    <source>
        <dbReference type="EMBL" id="MFC7198474.1"/>
    </source>
</evidence>
<keyword evidence="1" id="KW-0472">Membrane</keyword>
<feature type="transmembrane region" description="Helical" evidence="1">
    <location>
        <begin position="390"/>
        <end position="415"/>
    </location>
</feature>
<evidence type="ECO:0000313" key="3">
    <source>
        <dbReference type="Proteomes" id="UP001596447"/>
    </source>
</evidence>
<feature type="transmembrane region" description="Helical" evidence="1">
    <location>
        <begin position="349"/>
        <end position="369"/>
    </location>
</feature>
<dbReference type="AlphaFoldDB" id="A0ABD5YXK3"/>
<evidence type="ECO:0008006" key="4">
    <source>
        <dbReference type="Google" id="ProtNLM"/>
    </source>
</evidence>
<comment type="caution">
    <text evidence="2">The sequence shown here is derived from an EMBL/GenBank/DDBJ whole genome shotgun (WGS) entry which is preliminary data.</text>
</comment>
<feature type="transmembrane region" description="Helical" evidence="1">
    <location>
        <begin position="475"/>
        <end position="494"/>
    </location>
</feature>
<proteinExistence type="predicted"/>
<keyword evidence="1" id="KW-0812">Transmembrane</keyword>
<feature type="transmembrane region" description="Helical" evidence="1">
    <location>
        <begin position="121"/>
        <end position="138"/>
    </location>
</feature>
<dbReference type="EMBL" id="JBHTAR010000004">
    <property type="protein sequence ID" value="MFC7198474.1"/>
    <property type="molecule type" value="Genomic_DNA"/>
</dbReference>
<feature type="transmembrane region" description="Helical" evidence="1">
    <location>
        <begin position="421"/>
        <end position="454"/>
    </location>
</feature>